<evidence type="ECO:0000313" key="12">
    <source>
        <dbReference type="Proteomes" id="UP000305165"/>
    </source>
</evidence>
<accession>A0A4T2GIS7</accession>
<dbReference type="GO" id="GO:0006261">
    <property type="term" value="P:DNA-templated DNA replication"/>
    <property type="evidence" value="ECO:0007669"/>
    <property type="project" value="TreeGrafter"/>
</dbReference>
<keyword evidence="4" id="KW-0548">Nucleotidyltransferase</keyword>
<dbReference type="EMBL" id="SSXO01000006">
    <property type="protein sequence ID" value="TIH98702.1"/>
    <property type="molecule type" value="Genomic_DNA"/>
</dbReference>
<dbReference type="GO" id="GO:0009360">
    <property type="term" value="C:DNA polymerase III complex"/>
    <property type="evidence" value="ECO:0007669"/>
    <property type="project" value="InterPro"/>
</dbReference>
<dbReference type="InterPro" id="IPR027417">
    <property type="entry name" value="P-loop_NTPase"/>
</dbReference>
<reference evidence="11 12" key="1">
    <citation type="submission" date="2019-04" db="EMBL/GenBank/DDBJ databases">
        <title>Genome analysis of Streptococcus suis strain WUSS424.</title>
        <authorList>
            <person name="Chen H."/>
            <person name="Gao X."/>
            <person name="Wu Z."/>
        </authorList>
    </citation>
    <scope>NUCLEOTIDE SEQUENCE [LARGE SCALE GENOMIC DNA]</scope>
    <source>
        <strain evidence="11 12">WUSS424</strain>
    </source>
</reference>
<evidence type="ECO:0000256" key="2">
    <source>
        <dbReference type="ARBA" id="ARBA00017703"/>
    </source>
</evidence>
<dbReference type="Pfam" id="PF21694">
    <property type="entry name" value="DNA_pol3_delta_C"/>
    <property type="match status" value="1"/>
</dbReference>
<dbReference type="InterPro" id="IPR008921">
    <property type="entry name" value="DNA_pol3_clamp-load_cplx_C"/>
</dbReference>
<evidence type="ECO:0000313" key="11">
    <source>
        <dbReference type="EMBL" id="TIH98702.1"/>
    </source>
</evidence>
<comment type="similarity">
    <text evidence="7">Belongs to the DNA polymerase HolA subunit family.</text>
</comment>
<evidence type="ECO:0000256" key="6">
    <source>
        <dbReference type="ARBA" id="ARBA00022932"/>
    </source>
</evidence>
<proteinExistence type="inferred from homology"/>
<evidence type="ECO:0000259" key="9">
    <source>
        <dbReference type="Pfam" id="PF06144"/>
    </source>
</evidence>
<keyword evidence="5" id="KW-0235">DNA replication</keyword>
<evidence type="ECO:0000256" key="3">
    <source>
        <dbReference type="ARBA" id="ARBA00022679"/>
    </source>
</evidence>
<evidence type="ECO:0000256" key="4">
    <source>
        <dbReference type="ARBA" id="ARBA00022695"/>
    </source>
</evidence>
<comment type="caution">
    <text evidence="11">The sequence shown here is derived from an EMBL/GenBank/DDBJ whole genome shotgun (WGS) entry which is preliminary data.</text>
</comment>
<dbReference type="InterPro" id="IPR010372">
    <property type="entry name" value="DNA_pol3_delta_N"/>
</dbReference>
<dbReference type="PANTHER" id="PTHR34388">
    <property type="entry name" value="DNA POLYMERASE III SUBUNIT DELTA"/>
    <property type="match status" value="1"/>
</dbReference>
<gene>
    <name evidence="11" type="ORF">FAJ39_09665</name>
</gene>
<dbReference type="Proteomes" id="UP000305165">
    <property type="component" value="Unassembled WGS sequence"/>
</dbReference>
<dbReference type="AlphaFoldDB" id="A0A4T2GIS7"/>
<dbReference type="Gene3D" id="3.40.50.300">
    <property type="entry name" value="P-loop containing nucleotide triphosphate hydrolases"/>
    <property type="match status" value="1"/>
</dbReference>
<dbReference type="PANTHER" id="PTHR34388:SF1">
    <property type="entry name" value="DNA POLYMERASE III SUBUNIT DELTA"/>
    <property type="match status" value="1"/>
</dbReference>
<evidence type="ECO:0000256" key="5">
    <source>
        <dbReference type="ARBA" id="ARBA00022705"/>
    </source>
</evidence>
<keyword evidence="6" id="KW-0239">DNA-directed DNA polymerase</keyword>
<dbReference type="InterPro" id="IPR048466">
    <property type="entry name" value="DNA_pol3_delta-like_C"/>
</dbReference>
<evidence type="ECO:0000256" key="7">
    <source>
        <dbReference type="ARBA" id="ARBA00034754"/>
    </source>
</evidence>
<evidence type="ECO:0000256" key="1">
    <source>
        <dbReference type="ARBA" id="ARBA00012417"/>
    </source>
</evidence>
<feature type="domain" description="DNA polymerase III delta N-terminal" evidence="9">
    <location>
        <begin position="20"/>
        <end position="143"/>
    </location>
</feature>
<evidence type="ECO:0000259" key="10">
    <source>
        <dbReference type="Pfam" id="PF21694"/>
    </source>
</evidence>
<dbReference type="Gene3D" id="1.20.272.10">
    <property type="match status" value="1"/>
</dbReference>
<dbReference type="Pfam" id="PF06144">
    <property type="entry name" value="DNA_pol3_delta"/>
    <property type="match status" value="1"/>
</dbReference>
<comment type="catalytic activity">
    <reaction evidence="8">
        <text>DNA(n) + a 2'-deoxyribonucleoside 5'-triphosphate = DNA(n+1) + diphosphate</text>
        <dbReference type="Rhea" id="RHEA:22508"/>
        <dbReference type="Rhea" id="RHEA-COMP:17339"/>
        <dbReference type="Rhea" id="RHEA-COMP:17340"/>
        <dbReference type="ChEBI" id="CHEBI:33019"/>
        <dbReference type="ChEBI" id="CHEBI:61560"/>
        <dbReference type="ChEBI" id="CHEBI:173112"/>
        <dbReference type="EC" id="2.7.7.7"/>
    </reaction>
</comment>
<name>A0A4T2GIS7_STRSU</name>
<sequence length="345" mass="39618">MTVLKQIEKLRKEILGPLTVLTGEDVGQYQIAKDALLEQIGFDVADLTYAYFDMSEADYSQVDMDLVSLPFFADEKVVILDYFADLTTDKKRYLSDEELKQFEQYLENPVETTRLVILAGGKLDSKRRLVKLLKRDGLVLEAQPLKEADIRQHFQQEVGRLGLQMESRAFDHLLLKSNFDFAELTKNLAFLLSYKGQEVIRQEDVDLAIPKTLQDNVFDLSQLVLRGEMDQAASLVKDLRLQGEEEIKLIAILLTQFRMFLQVRLLQAQGRSEQQIVADLSDILGRKVNPYQVKFALRDSRNLSIGFLKKVLTLLIETDFQIKTGQNDKDYLFDITLLKLASLDR</sequence>
<protein>
    <recommendedName>
        <fullName evidence="2">DNA polymerase III subunit delta</fullName>
        <ecNumber evidence="1">2.7.7.7</ecNumber>
    </recommendedName>
</protein>
<dbReference type="InterPro" id="IPR005790">
    <property type="entry name" value="DNA_polIII_delta"/>
</dbReference>
<dbReference type="SUPFAM" id="SSF52540">
    <property type="entry name" value="P-loop containing nucleoside triphosphate hydrolases"/>
    <property type="match status" value="1"/>
</dbReference>
<dbReference type="GO" id="GO:0003677">
    <property type="term" value="F:DNA binding"/>
    <property type="evidence" value="ECO:0007669"/>
    <property type="project" value="InterPro"/>
</dbReference>
<keyword evidence="3" id="KW-0808">Transferase</keyword>
<organism evidence="11 12">
    <name type="scientific">Streptococcus suis</name>
    <dbReference type="NCBI Taxonomy" id="1307"/>
    <lineage>
        <taxon>Bacteria</taxon>
        <taxon>Bacillati</taxon>
        <taxon>Bacillota</taxon>
        <taxon>Bacilli</taxon>
        <taxon>Lactobacillales</taxon>
        <taxon>Streptococcaceae</taxon>
        <taxon>Streptococcus</taxon>
    </lineage>
</organism>
<dbReference type="GO" id="GO:0003887">
    <property type="term" value="F:DNA-directed DNA polymerase activity"/>
    <property type="evidence" value="ECO:0007669"/>
    <property type="project" value="UniProtKB-KW"/>
</dbReference>
<dbReference type="NCBIfam" id="TIGR01128">
    <property type="entry name" value="holA"/>
    <property type="match status" value="1"/>
</dbReference>
<dbReference type="SUPFAM" id="SSF48019">
    <property type="entry name" value="post-AAA+ oligomerization domain-like"/>
    <property type="match status" value="1"/>
</dbReference>
<dbReference type="EC" id="2.7.7.7" evidence="1"/>
<feature type="domain" description="DNA polymerase III delta subunit-like C-terminal" evidence="10">
    <location>
        <begin position="214"/>
        <end position="340"/>
    </location>
</feature>
<evidence type="ECO:0000256" key="8">
    <source>
        <dbReference type="ARBA" id="ARBA00049244"/>
    </source>
</evidence>
<dbReference type="OrthoDB" id="9775929at2"/>